<gene>
    <name evidence="2" type="ORF">PSQ39_02870</name>
</gene>
<name>A0ABT5MAZ3_9BURK</name>
<evidence type="ECO:0000313" key="3">
    <source>
        <dbReference type="Proteomes" id="UP001528672"/>
    </source>
</evidence>
<keyword evidence="3" id="KW-1185">Reference proteome</keyword>
<feature type="domain" description="Acyclic terpene utilisation N-terminal" evidence="1">
    <location>
        <begin position="12"/>
        <end position="458"/>
    </location>
</feature>
<dbReference type="RefSeq" id="WP_273925083.1">
    <property type="nucleotide sequence ID" value="NZ_JAQSIO010000001.1"/>
</dbReference>
<dbReference type="Pfam" id="PF07287">
    <property type="entry name" value="AtuA"/>
    <property type="match status" value="1"/>
</dbReference>
<dbReference type="Proteomes" id="UP001528672">
    <property type="component" value="Unassembled WGS sequence"/>
</dbReference>
<sequence>MSSPHPSQTPLLIGCGAGFSGDRWDAAVPVVRTLIARGGPAVLMFETLAERTLALAQLQRRLNPQAGYEPTLARFIRPVLADCVAHGIPIVGNFGAAHPHGAAACLQALALELGLPPLRIGVVEGDDVLAQLSPEQLAQVRGPHPGTPVSANAYLGAQGIAACLRAGAQIVVTGRVADPALALGPMLAHFGWAEDDWDRLAAGTIAGHLLECGAQVCGGYFADPGLKDVPDLAHVGFPVLCMDADGRFTVGKAEHTGGCVDERTVKEQLLYEIHDPAAYLTPDVVADISAVQVSAIGPNQVQVSGVRGHPRPATLKTTACFEGGWLAEGEISYAGPNAVARAHLAAQVVRTRLAELAPALAPLRCDLIGVASLFNDDASDWAQAQGHEALADPLALADVRLRVAARSPRREDAEQLTREVLALYTCGPAGGAGVRTAITPRLASESWFVPRAWIQERWSLL</sequence>
<dbReference type="PANTHER" id="PTHR47472">
    <property type="entry name" value="PROPIONYL-COA CARBOXYLASE"/>
    <property type="match status" value="1"/>
</dbReference>
<comment type="caution">
    <text evidence="2">The sequence shown here is derived from an EMBL/GenBank/DDBJ whole genome shotgun (WGS) entry which is preliminary data.</text>
</comment>
<dbReference type="PANTHER" id="PTHR47472:SF1">
    <property type="entry name" value="DUF1446-DOMAIN-CONTAINING PROTEIN"/>
    <property type="match status" value="1"/>
</dbReference>
<protein>
    <submittedName>
        <fullName evidence="2">DUF1446 domain-containing protein</fullName>
    </submittedName>
</protein>
<dbReference type="EMBL" id="JAQSIO010000001">
    <property type="protein sequence ID" value="MDD0813565.1"/>
    <property type="molecule type" value="Genomic_DNA"/>
</dbReference>
<evidence type="ECO:0000259" key="1">
    <source>
        <dbReference type="Pfam" id="PF07287"/>
    </source>
</evidence>
<dbReference type="InterPro" id="IPR010839">
    <property type="entry name" value="AtuA_N"/>
</dbReference>
<organism evidence="2 3">
    <name type="scientific">Curvibacter microcysteis</name>
    <dbReference type="NCBI Taxonomy" id="3026419"/>
    <lineage>
        <taxon>Bacteria</taxon>
        <taxon>Pseudomonadati</taxon>
        <taxon>Pseudomonadota</taxon>
        <taxon>Betaproteobacteria</taxon>
        <taxon>Burkholderiales</taxon>
        <taxon>Comamonadaceae</taxon>
        <taxon>Curvibacter</taxon>
    </lineage>
</organism>
<accession>A0ABT5MAZ3</accession>
<evidence type="ECO:0000313" key="2">
    <source>
        <dbReference type="EMBL" id="MDD0813565.1"/>
    </source>
</evidence>
<reference evidence="2 3" key="1">
    <citation type="submission" date="2023-02" db="EMBL/GenBank/DDBJ databases">
        <title>Bacterial whole genome sequence for Curvibacter sp. HBC28.</title>
        <authorList>
            <person name="Le V."/>
            <person name="Ko S.-R."/>
            <person name="Ahn C.-Y."/>
            <person name="Oh H.-M."/>
        </authorList>
    </citation>
    <scope>NUCLEOTIDE SEQUENCE [LARGE SCALE GENOMIC DNA]</scope>
    <source>
        <strain evidence="2 3">HBC28</strain>
    </source>
</reference>
<proteinExistence type="predicted"/>